<dbReference type="Pfam" id="PF00190">
    <property type="entry name" value="Cupin_1"/>
    <property type="match status" value="2"/>
</dbReference>
<dbReference type="EMBL" id="JACMSC010000019">
    <property type="protein sequence ID" value="KAG6473161.1"/>
    <property type="molecule type" value="Genomic_DNA"/>
</dbReference>
<keyword evidence="6" id="KW-1185">Reference proteome</keyword>
<feature type="chain" id="PRO_5035217824" description="Cupin type-1 domain-containing protein" evidence="3">
    <location>
        <begin position="24"/>
        <end position="706"/>
    </location>
</feature>
<dbReference type="Gene3D" id="6.10.250.1700">
    <property type="match status" value="3"/>
</dbReference>
<evidence type="ECO:0000259" key="4">
    <source>
        <dbReference type="SMART" id="SM00835"/>
    </source>
</evidence>
<feature type="domain" description="Cupin type-1" evidence="4">
    <location>
        <begin position="209"/>
        <end position="342"/>
    </location>
</feature>
<dbReference type="Proteomes" id="UP000734854">
    <property type="component" value="Unassembled WGS sequence"/>
</dbReference>
<evidence type="ECO:0000313" key="5">
    <source>
        <dbReference type="EMBL" id="KAG6473161.1"/>
    </source>
</evidence>
<organism evidence="5 6">
    <name type="scientific">Zingiber officinale</name>
    <name type="common">Ginger</name>
    <name type="synonym">Amomum zingiber</name>
    <dbReference type="NCBI Taxonomy" id="94328"/>
    <lineage>
        <taxon>Eukaryota</taxon>
        <taxon>Viridiplantae</taxon>
        <taxon>Streptophyta</taxon>
        <taxon>Embryophyta</taxon>
        <taxon>Tracheophyta</taxon>
        <taxon>Spermatophyta</taxon>
        <taxon>Magnoliopsida</taxon>
        <taxon>Liliopsida</taxon>
        <taxon>Zingiberales</taxon>
        <taxon>Zingiberaceae</taxon>
        <taxon>Zingiber</taxon>
    </lineage>
</organism>
<dbReference type="SUPFAM" id="SSF51182">
    <property type="entry name" value="RmlC-like cupins"/>
    <property type="match status" value="2"/>
</dbReference>
<feature type="signal peptide" evidence="3">
    <location>
        <begin position="1"/>
        <end position="23"/>
    </location>
</feature>
<dbReference type="InterPro" id="IPR050253">
    <property type="entry name" value="Seed_Storage-Functional"/>
</dbReference>
<feature type="region of interest" description="Disordered" evidence="2">
    <location>
        <begin position="420"/>
        <end position="445"/>
    </location>
</feature>
<feature type="compositionally biased region" description="Basic and acidic residues" evidence="2">
    <location>
        <begin position="423"/>
        <end position="445"/>
    </location>
</feature>
<comment type="caution">
    <text evidence="5">The sequence shown here is derived from an EMBL/GenBank/DDBJ whole genome shotgun (WGS) entry which is preliminary data.</text>
</comment>
<proteinExistence type="inferred from homology"/>
<dbReference type="InterPro" id="IPR006792">
    <property type="entry name" value="Vicilin_N"/>
</dbReference>
<sequence length="706" mass="81186">MATKPEGLLLLLAVVLLLSSSFADDSRGDPEKRLQQCRQQCRQQQQLSQRQRMQCERSCEEQYERQQGGNRDGAARRYEECLQECSKHGRHDEQQRRQCASRCEARYQEERRGRAAELLEETIDRKDPEQRRQECREDCRQSEHGRRQEQQCEQRCEVQYREERGHRKGDPQRQEEEEEEEKEHNPYHFDRQSFRWIEKTEHGDIRVLPNFLEKSKLLLGIANYRITVTELKPRGFVLPQHVDADAFVYVAKGSGVITLICQDKKETYELRQGDIIKVPAGAIRYLANKDDDEKLVLIDLLKPVSTPGLFEFFYGAGAQNFLKSFSDEILEAAFDTRGERVQRLFGQQKKTGIVTASEEQIRGLSRQASEGRHWPFGESQGTFNLLRKRPGSMIAPYFNSRATKIAIVVEGEARIETICPHLSEQRQSRERQGRSQEGEEGEGQRYKRVRFHVRRGSVVVLPPGHPTVVVASSAEHGKGNFEAVCFEIWAEKNEKNFLAGKNNVWKQMEREAKELAFDVPAREVDEVLQAQSDQIIIAGPEERQGGGDGSGRRRDIPLIELATAFVVYPCLCKLLEACSTERHQQIVASCWKANAWRLQFLPENRKKKHEQKLATGEVECDFWADSRSSREVGAAETSASKTHRYACRFCAHNNSSLLQYDGVVEKNAKRGRKKEIQAREWKKATILLLLWDAATTARSHGGRTRG</sequence>
<dbReference type="PANTHER" id="PTHR31189">
    <property type="entry name" value="OS03G0336100 PROTEIN-RELATED"/>
    <property type="match status" value="1"/>
</dbReference>
<evidence type="ECO:0000256" key="1">
    <source>
        <dbReference type="ARBA" id="ARBA00023597"/>
    </source>
</evidence>
<dbReference type="SMART" id="SM00835">
    <property type="entry name" value="Cupin_1"/>
    <property type="match status" value="2"/>
</dbReference>
<reference evidence="5 6" key="1">
    <citation type="submission" date="2020-08" db="EMBL/GenBank/DDBJ databases">
        <title>Plant Genome Project.</title>
        <authorList>
            <person name="Zhang R.-G."/>
        </authorList>
    </citation>
    <scope>NUCLEOTIDE SEQUENCE [LARGE SCALE GENOMIC DNA]</scope>
    <source>
        <tissue evidence="5">Rhizome</tissue>
    </source>
</reference>
<keyword evidence="3" id="KW-0732">Signal</keyword>
<dbReference type="InterPro" id="IPR006045">
    <property type="entry name" value="Cupin_1"/>
</dbReference>
<protein>
    <recommendedName>
        <fullName evidence="4">Cupin type-1 domain-containing protein</fullName>
    </recommendedName>
</protein>
<evidence type="ECO:0000313" key="6">
    <source>
        <dbReference type="Proteomes" id="UP000734854"/>
    </source>
</evidence>
<comment type="similarity">
    <text evidence="1">Belongs to the 7S seed storage protein family.</text>
</comment>
<gene>
    <name evidence="5" type="ORF">ZIOFF_067070</name>
</gene>
<dbReference type="Gene3D" id="2.60.120.10">
    <property type="entry name" value="Jelly Rolls"/>
    <property type="match status" value="2"/>
</dbReference>
<dbReference type="Pfam" id="PF04702">
    <property type="entry name" value="Vicilin_N"/>
    <property type="match status" value="1"/>
</dbReference>
<evidence type="ECO:0000256" key="3">
    <source>
        <dbReference type="SAM" id="SignalP"/>
    </source>
</evidence>
<dbReference type="AlphaFoldDB" id="A0A8J5EVD6"/>
<dbReference type="InterPro" id="IPR011051">
    <property type="entry name" value="RmlC_Cupin_sf"/>
</dbReference>
<accession>A0A8J5EVD6</accession>
<feature type="region of interest" description="Disordered" evidence="2">
    <location>
        <begin position="163"/>
        <end position="186"/>
    </location>
</feature>
<dbReference type="CDD" id="cd02245">
    <property type="entry name" value="cupin_7S_vicilin-like_C"/>
    <property type="match status" value="1"/>
</dbReference>
<dbReference type="CDD" id="cd02244">
    <property type="entry name" value="cupin_7S_vicilin-like_N"/>
    <property type="match status" value="1"/>
</dbReference>
<feature type="domain" description="Cupin type-1" evidence="4">
    <location>
        <begin position="343"/>
        <end position="525"/>
    </location>
</feature>
<name>A0A8J5EVD6_ZINOF</name>
<dbReference type="InterPro" id="IPR014710">
    <property type="entry name" value="RmlC-like_jellyroll"/>
</dbReference>
<evidence type="ECO:0000256" key="2">
    <source>
        <dbReference type="SAM" id="MobiDB-lite"/>
    </source>
</evidence>
<dbReference type="PANTHER" id="PTHR31189:SF79">
    <property type="entry name" value="63 KDA GLOBULIN-LIKE PROTEIN"/>
    <property type="match status" value="1"/>
</dbReference>
<feature type="compositionally biased region" description="Basic and acidic residues" evidence="2">
    <location>
        <begin position="163"/>
        <end position="174"/>
    </location>
</feature>